<organism evidence="1 2">
    <name type="scientific">Luteolibacter soli</name>
    <dbReference type="NCBI Taxonomy" id="3135280"/>
    <lineage>
        <taxon>Bacteria</taxon>
        <taxon>Pseudomonadati</taxon>
        <taxon>Verrucomicrobiota</taxon>
        <taxon>Verrucomicrobiia</taxon>
        <taxon>Verrucomicrobiales</taxon>
        <taxon>Verrucomicrobiaceae</taxon>
        <taxon>Luteolibacter</taxon>
    </lineage>
</organism>
<accession>A0ABU9ATW6</accession>
<evidence type="ECO:0008006" key="3">
    <source>
        <dbReference type="Google" id="ProtNLM"/>
    </source>
</evidence>
<comment type="caution">
    <text evidence="1">The sequence shown here is derived from an EMBL/GenBank/DDBJ whole genome shotgun (WGS) entry which is preliminary data.</text>
</comment>
<proteinExistence type="predicted"/>
<name>A0ABU9ATW6_9BACT</name>
<reference evidence="1 2" key="1">
    <citation type="submission" date="2024-04" db="EMBL/GenBank/DDBJ databases">
        <title>Luteolibacter sp. isolated from soil.</title>
        <authorList>
            <person name="An J."/>
        </authorList>
    </citation>
    <scope>NUCLEOTIDE SEQUENCE [LARGE SCALE GENOMIC DNA]</scope>
    <source>
        <strain evidence="1 2">Y139</strain>
    </source>
</reference>
<evidence type="ECO:0000313" key="1">
    <source>
        <dbReference type="EMBL" id="MEK7950973.1"/>
    </source>
</evidence>
<keyword evidence="2" id="KW-1185">Reference proteome</keyword>
<dbReference type="Proteomes" id="UP001371305">
    <property type="component" value="Unassembled WGS sequence"/>
</dbReference>
<sequence length="264" mass="29385">MTVRQTLSLIPALVLLASCDKVLQSASSGGKTGSIADEIRISSESKPQIVAAFEAIADATNEHNRVVVQNVDNDGPVNELAFSAGIASLDQAARKHGGLGKQIIDAVNATRIYEKSLFTPFDTMRRQAAGMGTWSKDQAVQARGWVQIIDSQMDTYNQAIAYLERGEEPLMRQNFGKYWVPNEVADEFLRLRELYCKEVREWKREMFREEQQCLQCYRDALTTADPAKANELLAEAKQHDQKSQDCENKMISAVRAQLGATGLL</sequence>
<dbReference type="PROSITE" id="PS51257">
    <property type="entry name" value="PROKAR_LIPOPROTEIN"/>
    <property type="match status" value="1"/>
</dbReference>
<evidence type="ECO:0000313" key="2">
    <source>
        <dbReference type="Proteomes" id="UP001371305"/>
    </source>
</evidence>
<dbReference type="RefSeq" id="WP_341404575.1">
    <property type="nucleotide sequence ID" value="NZ_JBBUKT010000003.1"/>
</dbReference>
<protein>
    <recommendedName>
        <fullName evidence="3">Lipoprotein</fullName>
    </recommendedName>
</protein>
<gene>
    <name evidence="1" type="ORF">WKV53_10720</name>
</gene>
<dbReference type="EMBL" id="JBBUKT010000003">
    <property type="protein sequence ID" value="MEK7950973.1"/>
    <property type="molecule type" value="Genomic_DNA"/>
</dbReference>